<dbReference type="GO" id="GO:0006400">
    <property type="term" value="P:tRNA modification"/>
    <property type="evidence" value="ECO:0007669"/>
    <property type="project" value="UniProtKB-UniRule"/>
</dbReference>
<evidence type="ECO:0000256" key="1">
    <source>
        <dbReference type="ARBA" id="ARBA00022694"/>
    </source>
</evidence>
<organism evidence="3 4">
    <name type="scientific">Halanaerobium saccharolyticum</name>
    <dbReference type="NCBI Taxonomy" id="43595"/>
    <lineage>
        <taxon>Bacteria</taxon>
        <taxon>Bacillati</taxon>
        <taxon>Bacillota</taxon>
        <taxon>Clostridia</taxon>
        <taxon>Halanaerobiales</taxon>
        <taxon>Halanaerobiaceae</taxon>
        <taxon>Halanaerobium</taxon>
    </lineage>
</organism>
<dbReference type="InterPro" id="IPR014729">
    <property type="entry name" value="Rossmann-like_a/b/a_fold"/>
</dbReference>
<comment type="caution">
    <text evidence="2">Lacks conserved residue(s) required for the propagation of feature annotation.</text>
</comment>
<dbReference type="Proteomes" id="UP000244089">
    <property type="component" value="Unassembled WGS sequence"/>
</dbReference>
<dbReference type="PANTHER" id="PTHR37825:SF1">
    <property type="entry name" value="TRNA(MET) CYTIDINE ACETATE LIGASE"/>
    <property type="match status" value="1"/>
</dbReference>
<keyword evidence="2" id="KW-0820">tRNA-binding</keyword>
<name>A0A2T5RKE4_9FIRM</name>
<feature type="binding site" evidence="2">
    <location>
        <position position="173"/>
    </location>
    <ligand>
        <name>ATP</name>
        <dbReference type="ChEBI" id="CHEBI:30616"/>
    </ligand>
</feature>
<keyword evidence="3" id="KW-0808">Transferase</keyword>
<keyword evidence="2" id="KW-0436">Ligase</keyword>
<comment type="function">
    <text evidence="2">Catalyzes the formation of N(4)-acetylcytidine (ac(4)C) at the wobble position of elongator tRNA(Met), using acetate and ATP as substrates. First activates an acetate ion to form acetyladenylate (Ac-AMP) and then transfers the acetyl group to tRNA to form ac(4)C34.</text>
</comment>
<dbReference type="EMBL" id="QAXS01000011">
    <property type="protein sequence ID" value="PTV99328.1"/>
    <property type="molecule type" value="Genomic_DNA"/>
</dbReference>
<evidence type="ECO:0000256" key="2">
    <source>
        <dbReference type="HAMAP-Rule" id="MF_01539"/>
    </source>
</evidence>
<dbReference type="GO" id="GO:0016740">
    <property type="term" value="F:transferase activity"/>
    <property type="evidence" value="ECO:0007669"/>
    <property type="project" value="UniProtKB-KW"/>
</dbReference>
<sequence>MALTALITEYNPFHNGHQYHLNQSKKITKNDELLVIMSGNFTQRGDAALLDKWARTRQALKCGADLVLELPLIYNIRSAEYFAHYSVLSLEKTKLVDSIVFGSEAGNIEILTAAADAFANESSEFKAELQRYLKTGIDFPTARRQALLACIQYYPKLQKFNKNHIEKVLKAPNNILGIEYLKSLIKLDSDIKPYTIKRTGTDYHSQNINKNYASASLIRNIINSKARAEAVTDVRSLMPAESWKILKDEIKQGRYVTKKAEEKLFNKVVDQLRRLQADDLRKYKGIKNGLENRIIEKAAAAYNSDSFLESLKSKNLTESRLKRKLLQLYFELESEKIKLVEKNAPHYLRVLGIRKGKEYLLSQLKAKSELEIIINPAAELNSVDLKTSNPLALSLSYDLLASDLYSLLYQNPAHSKSHRDFYQKLIKI</sequence>
<comment type="similarity">
    <text evidence="2">Belongs to the TmcAL family.</text>
</comment>
<proteinExistence type="inferred from homology"/>
<dbReference type="NCBIfam" id="NF010191">
    <property type="entry name" value="PRK13670.1"/>
    <property type="match status" value="1"/>
</dbReference>
<dbReference type="GO" id="GO:0000049">
    <property type="term" value="F:tRNA binding"/>
    <property type="evidence" value="ECO:0007669"/>
    <property type="project" value="UniProtKB-KW"/>
</dbReference>
<comment type="subcellular location">
    <subcellularLocation>
        <location evidence="2">Cytoplasm</location>
    </subcellularLocation>
</comment>
<dbReference type="Pfam" id="PF05636">
    <property type="entry name" value="HIGH_NTase1"/>
    <property type="match status" value="1"/>
</dbReference>
<dbReference type="GO" id="GO:0016879">
    <property type="term" value="F:ligase activity, forming carbon-nitrogen bonds"/>
    <property type="evidence" value="ECO:0007669"/>
    <property type="project" value="UniProtKB-UniRule"/>
</dbReference>
<evidence type="ECO:0000313" key="4">
    <source>
        <dbReference type="Proteomes" id="UP000244089"/>
    </source>
</evidence>
<dbReference type="GO" id="GO:0005737">
    <property type="term" value="C:cytoplasm"/>
    <property type="evidence" value="ECO:0007669"/>
    <property type="project" value="UniProtKB-SubCell"/>
</dbReference>
<dbReference type="PANTHER" id="PTHR37825">
    <property type="entry name" value="TRNA(MET) CYTIDINE ACETATE LIGASE"/>
    <property type="match status" value="1"/>
</dbReference>
<dbReference type="AlphaFoldDB" id="A0A2T5RKE4"/>
<dbReference type="Gene3D" id="3.40.50.620">
    <property type="entry name" value="HUPs"/>
    <property type="match status" value="1"/>
</dbReference>
<dbReference type="EC" id="6.3.4.-" evidence="2"/>
<evidence type="ECO:0000313" key="3">
    <source>
        <dbReference type="EMBL" id="PTV99328.1"/>
    </source>
</evidence>
<dbReference type="SUPFAM" id="SSF52374">
    <property type="entry name" value="Nucleotidylyl transferase"/>
    <property type="match status" value="1"/>
</dbReference>
<dbReference type="RefSeq" id="WP_108139699.1">
    <property type="nucleotide sequence ID" value="NZ_QAXS01000011.1"/>
</dbReference>
<comment type="catalytic activity">
    <reaction evidence="2">
        <text>cytidine(34) in elongator tRNA(Met) + acetate + ATP = N(4)-acetylcytidine(34) in elongator tRNA(Met) + AMP + diphosphate</text>
        <dbReference type="Rhea" id="RHEA:58144"/>
        <dbReference type="Rhea" id="RHEA-COMP:10693"/>
        <dbReference type="Rhea" id="RHEA-COMP:10694"/>
        <dbReference type="ChEBI" id="CHEBI:30089"/>
        <dbReference type="ChEBI" id="CHEBI:30616"/>
        <dbReference type="ChEBI" id="CHEBI:33019"/>
        <dbReference type="ChEBI" id="CHEBI:74900"/>
        <dbReference type="ChEBI" id="CHEBI:82748"/>
        <dbReference type="ChEBI" id="CHEBI:456215"/>
    </reaction>
</comment>
<feature type="binding site" evidence="2">
    <location>
        <position position="198"/>
    </location>
    <ligand>
        <name>ATP</name>
        <dbReference type="ChEBI" id="CHEBI:30616"/>
    </ligand>
</feature>
<feature type="binding site" evidence="2">
    <location>
        <begin position="7"/>
        <end position="20"/>
    </location>
    <ligand>
        <name>ATP</name>
        <dbReference type="ChEBI" id="CHEBI:30616"/>
    </ligand>
</feature>
<reference evidence="3 4" key="1">
    <citation type="submission" date="2018-04" db="EMBL/GenBank/DDBJ databases">
        <title>Subsurface microbial communities from deep shales in Ohio and West Virginia, USA.</title>
        <authorList>
            <person name="Wrighton K."/>
        </authorList>
    </citation>
    <scope>NUCLEOTIDE SEQUENCE [LARGE SCALE GENOMIC DNA]</scope>
    <source>
        <strain evidence="3 4">WC1</strain>
    </source>
</reference>
<dbReference type="InterPro" id="IPR008513">
    <property type="entry name" value="tRNA(Met)_cyd_acetate_ligase"/>
</dbReference>
<feature type="binding site" evidence="2">
    <location>
        <position position="102"/>
    </location>
    <ligand>
        <name>ATP</name>
        <dbReference type="ChEBI" id="CHEBI:30616"/>
    </ligand>
</feature>
<keyword evidence="2" id="KW-0547">Nucleotide-binding</keyword>
<keyword evidence="2" id="KW-0694">RNA-binding</keyword>
<keyword evidence="2" id="KW-0963">Cytoplasm</keyword>
<dbReference type="OrthoDB" id="9769796at2"/>
<dbReference type="GO" id="GO:0005524">
    <property type="term" value="F:ATP binding"/>
    <property type="evidence" value="ECO:0007669"/>
    <property type="project" value="UniProtKB-KW"/>
</dbReference>
<gene>
    <name evidence="2" type="primary">tmcAL</name>
    <name evidence="3" type="ORF">C8C76_11146</name>
</gene>
<protein>
    <recommendedName>
        <fullName evidence="2">tRNA(Met) cytidine acetate ligase</fullName>
        <ecNumber evidence="2">6.3.4.-</ecNumber>
    </recommendedName>
</protein>
<keyword evidence="2" id="KW-0067">ATP-binding</keyword>
<comment type="caution">
    <text evidence="3">The sequence shown here is derived from an EMBL/GenBank/DDBJ whole genome shotgun (WGS) entry which is preliminary data.</text>
</comment>
<dbReference type="HAMAP" id="MF_01539">
    <property type="entry name" value="TmcAL"/>
    <property type="match status" value="1"/>
</dbReference>
<accession>A0A2T5RKE4</accession>
<keyword evidence="1 2" id="KW-0819">tRNA processing</keyword>